<accession>A0A088G0M5</accession>
<dbReference type="EMBL" id="KM006041">
    <property type="protein sequence ID" value="AIM55475.1"/>
    <property type="molecule type" value="Genomic_DNA"/>
</dbReference>
<name>A0A088G0M5_RHIET</name>
<proteinExistence type="predicted"/>
<feature type="non-terminal residue" evidence="1">
    <location>
        <position position="149"/>
    </location>
</feature>
<protein>
    <submittedName>
        <fullName evidence="1">LySR transcriptional regulatory protein</fullName>
    </submittedName>
</protein>
<organism evidence="1">
    <name type="scientific">Rhizobium etli</name>
    <dbReference type="NCBI Taxonomy" id="29449"/>
    <lineage>
        <taxon>Bacteria</taxon>
        <taxon>Pseudomonadati</taxon>
        <taxon>Pseudomonadota</taxon>
        <taxon>Alphaproteobacteria</taxon>
        <taxon>Hyphomicrobiales</taxon>
        <taxon>Rhizobiaceae</taxon>
        <taxon>Rhizobium/Agrobacterium group</taxon>
        <taxon>Rhizobium</taxon>
    </lineage>
</organism>
<feature type="non-terminal residue" evidence="1">
    <location>
        <position position="1"/>
    </location>
</feature>
<dbReference type="PANTHER" id="PTHR30007">
    <property type="entry name" value="PHP DOMAIN PROTEIN"/>
    <property type="match status" value="1"/>
</dbReference>
<reference evidence="1" key="1">
    <citation type="submission" date="2014-06" db="EMBL/GenBank/DDBJ databases">
        <title>Molecular studies on rhizobium sp.</title>
        <authorList>
            <person name="Shamseldin A."/>
        </authorList>
    </citation>
    <scope>NUCLEOTIDE SEQUENCE</scope>
    <source>
        <strain evidence="1">Rhiz950</strain>
    </source>
</reference>
<dbReference type="PANTHER" id="PTHR30007:SF0">
    <property type="entry name" value="TRANSPOSASE"/>
    <property type="match status" value="1"/>
</dbReference>
<evidence type="ECO:0000313" key="1">
    <source>
        <dbReference type="EMBL" id="AIM55475.1"/>
    </source>
</evidence>
<sequence length="149" mass="16017">PGKLPPKSTVFGYLCPWRDAGVFTRINHCLVTADREQTGRQASPNAAVLSVKTTESGGPHGNDAGKEILLQGEGKETQSMVDMDGRALVLDAQPADIQDRDGGIPVLPVSRISFPFVEKAFADMGYSGNRPQSATLIDVEIVRKPKDQV</sequence>
<dbReference type="AlphaFoldDB" id="A0A088G0M5"/>